<dbReference type="Pfam" id="PF23802">
    <property type="entry name" value="DUF7178"/>
    <property type="match status" value="1"/>
</dbReference>
<name>A0A9Q5ZGE5_NOSLI</name>
<dbReference type="Proteomes" id="UP000222310">
    <property type="component" value="Unassembled WGS sequence"/>
</dbReference>
<gene>
    <name evidence="1" type="ORF">VF08_03230</name>
</gene>
<comment type="caution">
    <text evidence="1">The sequence shown here is derived from an EMBL/GenBank/DDBJ whole genome shotgun (WGS) entry which is preliminary data.</text>
</comment>
<protein>
    <submittedName>
        <fullName evidence="1">Uncharacterized protein</fullName>
    </submittedName>
</protein>
<dbReference type="AlphaFoldDB" id="A0A9Q5ZGE5"/>
<organism evidence="1 2">
    <name type="scientific">Nostoc linckia z8</name>
    <dbReference type="NCBI Taxonomy" id="1628746"/>
    <lineage>
        <taxon>Bacteria</taxon>
        <taxon>Bacillati</taxon>
        <taxon>Cyanobacteriota</taxon>
        <taxon>Cyanophyceae</taxon>
        <taxon>Nostocales</taxon>
        <taxon>Nostocaceae</taxon>
        <taxon>Nostoc</taxon>
    </lineage>
</organism>
<sequence>MEIGKRNILAVYYTASPIQMRKGKNWYVDAHAIADDLGDIYGIATERVCGVIAALSPGCSWEKNIYEAEKCLNYFKMGCTATDAPFIGSYGRANMIKSWRILAGEPSLEALKGNKVRAFFSLLHDPTNSHDVCIDRHALSVWAGEKLGERQLLNFMRSPEKYDAIAQDYRDVAAQLDLLPNQLQAITWVTWRENNVLTFLNKRYTLKS</sequence>
<proteinExistence type="predicted"/>
<dbReference type="RefSeq" id="WP_099066544.1">
    <property type="nucleotide sequence ID" value="NZ_LAHD01000005.1"/>
</dbReference>
<accession>A0A9Q5ZGE5</accession>
<reference evidence="1 2" key="1">
    <citation type="submission" date="2015-02" db="EMBL/GenBank/DDBJ databases">
        <title>Nostoc linckia genome annotation.</title>
        <authorList>
            <person name="Zhou Z."/>
        </authorList>
    </citation>
    <scope>NUCLEOTIDE SEQUENCE [LARGE SCALE GENOMIC DNA]</scope>
    <source>
        <strain evidence="2">z8</strain>
    </source>
</reference>
<evidence type="ECO:0000313" key="1">
    <source>
        <dbReference type="EMBL" id="PHK06758.1"/>
    </source>
</evidence>
<dbReference type="EMBL" id="LAHD01000005">
    <property type="protein sequence ID" value="PHK06758.1"/>
    <property type="molecule type" value="Genomic_DNA"/>
</dbReference>
<evidence type="ECO:0000313" key="2">
    <source>
        <dbReference type="Proteomes" id="UP000222310"/>
    </source>
</evidence>
<dbReference type="InterPro" id="IPR055602">
    <property type="entry name" value="DUF7178"/>
</dbReference>